<reference evidence="1 2" key="1">
    <citation type="submission" date="2018-10" db="EMBL/GenBank/DDBJ databases">
        <title>Natrarchaeobius chitinivorans gen. nov., sp. nov., and Natrarchaeobius haloalkaliphilus sp. nov., alkaliphilic, chitin-utilizing haloarchaea from hypersaline alkaline lakes.</title>
        <authorList>
            <person name="Sorokin D.Y."/>
            <person name="Elcheninov A.G."/>
            <person name="Kostrikina N.A."/>
            <person name="Bale N.J."/>
            <person name="Sinninghe Damste J.S."/>
            <person name="Khijniak T.V."/>
            <person name="Kublanov I.V."/>
            <person name="Toshchakov S.V."/>
        </authorList>
    </citation>
    <scope>NUCLEOTIDE SEQUENCE [LARGE SCALE GENOMIC DNA]</scope>
    <source>
        <strain evidence="1 2">AArcht4T</strain>
    </source>
</reference>
<comment type="caution">
    <text evidence="1">The sequence shown here is derived from an EMBL/GenBank/DDBJ whole genome shotgun (WGS) entry which is preliminary data.</text>
</comment>
<dbReference type="EMBL" id="REGA01000023">
    <property type="protein sequence ID" value="RQG90850.1"/>
    <property type="molecule type" value="Genomic_DNA"/>
</dbReference>
<gene>
    <name evidence="1" type="ORF">EA473_19805</name>
</gene>
<dbReference type="AlphaFoldDB" id="A0A3N6M4G0"/>
<evidence type="ECO:0000313" key="2">
    <source>
        <dbReference type="Proteomes" id="UP000282323"/>
    </source>
</evidence>
<name>A0A3N6M4G0_NATCH</name>
<dbReference type="OrthoDB" id="256940at2157"/>
<proteinExistence type="predicted"/>
<sequence>MSLVDDPRPPLPEWITDAYAVLLTHITDLEASNRDDQVPAISRDQAVELLSASETAGLERADAAHAIARLIDRGYLYQVDTELRVTTSAEER</sequence>
<evidence type="ECO:0000313" key="1">
    <source>
        <dbReference type="EMBL" id="RQG90850.1"/>
    </source>
</evidence>
<organism evidence="1 2">
    <name type="scientific">Natrarchaeobius chitinivorans</name>
    <dbReference type="NCBI Taxonomy" id="1679083"/>
    <lineage>
        <taxon>Archaea</taxon>
        <taxon>Methanobacteriati</taxon>
        <taxon>Methanobacteriota</taxon>
        <taxon>Stenosarchaea group</taxon>
        <taxon>Halobacteria</taxon>
        <taxon>Halobacteriales</taxon>
        <taxon>Natrialbaceae</taxon>
        <taxon>Natrarchaeobius</taxon>
    </lineage>
</organism>
<dbReference type="Proteomes" id="UP000282323">
    <property type="component" value="Unassembled WGS sequence"/>
</dbReference>
<accession>A0A3N6M4G0</accession>
<dbReference type="RefSeq" id="WP_124197298.1">
    <property type="nucleotide sequence ID" value="NZ_REGA01000023.1"/>
</dbReference>
<keyword evidence="2" id="KW-1185">Reference proteome</keyword>
<evidence type="ECO:0008006" key="3">
    <source>
        <dbReference type="Google" id="ProtNLM"/>
    </source>
</evidence>
<protein>
    <recommendedName>
        <fullName evidence="3">MarR family transcriptional regulator</fullName>
    </recommendedName>
</protein>